<sequence>MVQIHVNQAHENQFLYNCPCTSTIDETAREIIQIYNLQAKIHHLVPKVEERLLSESKECHTDSILAIRRVLSEAKTYASKDQVLYKKALSSHILRDHIQSIEGAMAANLGLLPDSDLWKQLFSDLELLHEDETQLWWAGKELFRDKRLSDFVGSNEKTKIVIRLRSPG</sequence>
<dbReference type="OrthoDB" id="276065at2759"/>
<dbReference type="Pfam" id="PF11069">
    <property type="entry name" value="CFAP298"/>
    <property type="match status" value="1"/>
</dbReference>
<comment type="caution">
    <text evidence="2">The sequence shown here is derived from an EMBL/GenBank/DDBJ whole genome shotgun (WGS) entry which is preliminary data.</text>
</comment>
<name>A0A3S3NW09_9MAGN</name>
<dbReference type="Proteomes" id="UP000283530">
    <property type="component" value="Unassembled WGS sequence"/>
</dbReference>
<evidence type="ECO:0000313" key="2">
    <source>
        <dbReference type="EMBL" id="RWR95502.1"/>
    </source>
</evidence>
<keyword evidence="3" id="KW-1185">Reference proteome</keyword>
<proteinExistence type="inferred from homology"/>
<dbReference type="InterPro" id="IPR021298">
    <property type="entry name" value="CFAP298"/>
</dbReference>
<dbReference type="STRING" id="337451.A0A3S3NW09"/>
<evidence type="ECO:0000256" key="1">
    <source>
        <dbReference type="ARBA" id="ARBA00009619"/>
    </source>
</evidence>
<dbReference type="PANTHER" id="PTHR13238">
    <property type="entry name" value="PROTEIN C21ORF59"/>
    <property type="match status" value="1"/>
</dbReference>
<dbReference type="AlphaFoldDB" id="A0A3S3NW09"/>
<protein>
    <submittedName>
        <fullName evidence="2">UPF0769 protein C21orf59</fullName>
    </submittedName>
</protein>
<comment type="similarity">
    <text evidence="1">Belongs to the CFAP298 family.</text>
</comment>
<evidence type="ECO:0000313" key="3">
    <source>
        <dbReference type="Proteomes" id="UP000283530"/>
    </source>
</evidence>
<organism evidence="2 3">
    <name type="scientific">Cinnamomum micranthum f. kanehirae</name>
    <dbReference type="NCBI Taxonomy" id="337451"/>
    <lineage>
        <taxon>Eukaryota</taxon>
        <taxon>Viridiplantae</taxon>
        <taxon>Streptophyta</taxon>
        <taxon>Embryophyta</taxon>
        <taxon>Tracheophyta</taxon>
        <taxon>Spermatophyta</taxon>
        <taxon>Magnoliopsida</taxon>
        <taxon>Magnoliidae</taxon>
        <taxon>Laurales</taxon>
        <taxon>Lauraceae</taxon>
        <taxon>Cinnamomum</taxon>
    </lineage>
</organism>
<dbReference type="EMBL" id="QPKB01000011">
    <property type="protein sequence ID" value="RWR95502.1"/>
    <property type="molecule type" value="Genomic_DNA"/>
</dbReference>
<dbReference type="PANTHER" id="PTHR13238:SF0">
    <property type="entry name" value="CILIA- AND FLAGELLA-ASSOCIATED PROTEIN 298"/>
    <property type="match status" value="1"/>
</dbReference>
<reference evidence="2 3" key="1">
    <citation type="journal article" date="2019" name="Nat. Plants">
        <title>Stout camphor tree genome fills gaps in understanding of flowering plant genome evolution.</title>
        <authorList>
            <person name="Chaw S.M."/>
            <person name="Liu Y.C."/>
            <person name="Wu Y.W."/>
            <person name="Wang H.Y."/>
            <person name="Lin C.I."/>
            <person name="Wu C.S."/>
            <person name="Ke H.M."/>
            <person name="Chang L.Y."/>
            <person name="Hsu C.Y."/>
            <person name="Yang H.T."/>
            <person name="Sudianto E."/>
            <person name="Hsu M.H."/>
            <person name="Wu K.P."/>
            <person name="Wang L.N."/>
            <person name="Leebens-Mack J.H."/>
            <person name="Tsai I.J."/>
        </authorList>
    </citation>
    <scope>NUCLEOTIDE SEQUENCE [LARGE SCALE GENOMIC DNA]</scope>
    <source>
        <strain evidence="3">cv. Chaw 1501</strain>
        <tissue evidence="2">Young leaves</tissue>
    </source>
</reference>
<gene>
    <name evidence="2" type="ORF">CKAN_02485100</name>
</gene>
<accession>A0A3S3NW09</accession>